<gene>
    <name evidence="1" type="ORF">GCM10011572_16210</name>
    <name evidence="2" type="ORF">GM672_11945</name>
</gene>
<reference evidence="1" key="4">
    <citation type="submission" date="2024-05" db="EMBL/GenBank/DDBJ databases">
        <authorList>
            <person name="Sun Q."/>
            <person name="Zhou Y."/>
        </authorList>
    </citation>
    <scope>NUCLEOTIDE SEQUENCE</scope>
    <source>
        <strain evidence="1">CGMCC 1.15931</strain>
    </source>
</reference>
<dbReference type="EMBL" id="BMKG01000005">
    <property type="protein sequence ID" value="GGB95011.1"/>
    <property type="molecule type" value="Genomic_DNA"/>
</dbReference>
<dbReference type="EMBL" id="WNKZ01000029">
    <property type="protein sequence ID" value="MTV53438.1"/>
    <property type="molecule type" value="Genomic_DNA"/>
</dbReference>
<proteinExistence type="predicted"/>
<dbReference type="AlphaFoldDB" id="A0A6I3SVZ8"/>
<evidence type="ECO:0000313" key="1">
    <source>
        <dbReference type="EMBL" id="GGB95011.1"/>
    </source>
</evidence>
<evidence type="ECO:0000313" key="2">
    <source>
        <dbReference type="EMBL" id="MTV53438.1"/>
    </source>
</evidence>
<protein>
    <submittedName>
        <fullName evidence="2">Uncharacterized protein</fullName>
    </submittedName>
</protein>
<dbReference type="Proteomes" id="UP000430634">
    <property type="component" value="Unassembled WGS sequence"/>
</dbReference>
<comment type="caution">
    <text evidence="2">The sequence shown here is derived from an EMBL/GenBank/DDBJ whole genome shotgun (WGS) entry which is preliminary data.</text>
</comment>
<evidence type="ECO:0000313" key="4">
    <source>
        <dbReference type="Proteomes" id="UP000622638"/>
    </source>
</evidence>
<dbReference type="RefSeq" id="WP_155470753.1">
    <property type="nucleotide sequence ID" value="NZ_BMKG01000005.1"/>
</dbReference>
<accession>A0A6I3SVZ8</accession>
<dbReference type="Proteomes" id="UP000622638">
    <property type="component" value="Unassembled WGS sequence"/>
</dbReference>
<reference evidence="1" key="1">
    <citation type="journal article" date="2014" name="Int. J. Syst. Evol. Microbiol.">
        <title>Complete genome of a new Firmicutes species belonging to the dominant human colonic microbiota ('Ruminococcus bicirculans') reveals two chromosomes and a selective capacity to utilize plant glucans.</title>
        <authorList>
            <consortium name="NISC Comparative Sequencing Program"/>
            <person name="Wegmann U."/>
            <person name="Louis P."/>
            <person name="Goesmann A."/>
            <person name="Henrissat B."/>
            <person name="Duncan S.H."/>
            <person name="Flint H.J."/>
        </authorList>
    </citation>
    <scope>NUCLEOTIDE SEQUENCE</scope>
    <source>
        <strain evidence="1">CGMCC 1.15931</strain>
    </source>
</reference>
<name>A0A6I3SVZ8_9BURK</name>
<evidence type="ECO:0000313" key="3">
    <source>
        <dbReference type="Proteomes" id="UP000430634"/>
    </source>
</evidence>
<reference evidence="2 3" key="3">
    <citation type="submission" date="2019-11" db="EMBL/GenBank/DDBJ databases">
        <title>Type strains purchased from KCTC, JCM and DSMZ.</title>
        <authorList>
            <person name="Lu H."/>
        </authorList>
    </citation>
    <scope>NUCLEOTIDE SEQUENCE [LARGE SCALE GENOMIC DNA]</scope>
    <source>
        <strain evidence="2 3">KCTC 52429</strain>
    </source>
</reference>
<organism evidence="2 3">
    <name type="scientific">Pseudoduganella buxea</name>
    <dbReference type="NCBI Taxonomy" id="1949069"/>
    <lineage>
        <taxon>Bacteria</taxon>
        <taxon>Pseudomonadati</taxon>
        <taxon>Pseudomonadota</taxon>
        <taxon>Betaproteobacteria</taxon>
        <taxon>Burkholderiales</taxon>
        <taxon>Oxalobacteraceae</taxon>
        <taxon>Telluria group</taxon>
        <taxon>Pseudoduganella</taxon>
    </lineage>
</organism>
<sequence length="170" mass="18425">MNRWIMCSALAVQATAQAAPQTIRIDAGGVELELVDAPMDAPFELSYRAQGKCQPEVAITRENNVTTARHIKSCHGTGEHEGTIFTLRMSALTSFELELTAGGVFLSGAGLENYRDMQFATRVGGISGGRPDLPWHTQRKWLVGAEASARRDRGCCTLAIRVTYGGISVR</sequence>
<dbReference type="OrthoDB" id="8774802at2"/>
<keyword evidence="4" id="KW-1185">Reference proteome</keyword>
<reference evidence="4" key="2">
    <citation type="journal article" date="2019" name="Int. J. Syst. Evol. Microbiol.">
        <title>The Global Catalogue of Microorganisms (GCM) 10K type strain sequencing project: providing services to taxonomists for standard genome sequencing and annotation.</title>
        <authorList>
            <consortium name="The Broad Institute Genomics Platform"/>
            <consortium name="The Broad Institute Genome Sequencing Center for Infectious Disease"/>
            <person name="Wu L."/>
            <person name="Ma J."/>
        </authorList>
    </citation>
    <scope>NUCLEOTIDE SEQUENCE [LARGE SCALE GENOMIC DNA]</scope>
    <source>
        <strain evidence="4">CGMCC 1.15931</strain>
    </source>
</reference>